<organism evidence="1 2">
    <name type="scientific">Funneliformis caledonium</name>
    <dbReference type="NCBI Taxonomy" id="1117310"/>
    <lineage>
        <taxon>Eukaryota</taxon>
        <taxon>Fungi</taxon>
        <taxon>Fungi incertae sedis</taxon>
        <taxon>Mucoromycota</taxon>
        <taxon>Glomeromycotina</taxon>
        <taxon>Glomeromycetes</taxon>
        <taxon>Glomerales</taxon>
        <taxon>Glomeraceae</taxon>
        <taxon>Funneliformis</taxon>
    </lineage>
</organism>
<dbReference type="AlphaFoldDB" id="A0A9N8Z520"/>
<protein>
    <submittedName>
        <fullName evidence="1">3083_t:CDS:1</fullName>
    </submittedName>
</protein>
<keyword evidence="2" id="KW-1185">Reference proteome</keyword>
<accession>A0A9N8Z520</accession>
<reference evidence="1" key="1">
    <citation type="submission" date="2021-06" db="EMBL/GenBank/DDBJ databases">
        <authorList>
            <person name="Kallberg Y."/>
            <person name="Tangrot J."/>
            <person name="Rosling A."/>
        </authorList>
    </citation>
    <scope>NUCLEOTIDE SEQUENCE</scope>
    <source>
        <strain evidence="1">UK204</strain>
    </source>
</reference>
<sequence length="96" mass="9772">MIISSECEIGISQMLGLSTIPITNLTGMNGNNDYTATIQISTPAITPATNTIPPIDNIVTGGSSCGQSSGSRVNISGTRAVVGAITSVIRDGFEEA</sequence>
<dbReference type="Proteomes" id="UP000789570">
    <property type="component" value="Unassembled WGS sequence"/>
</dbReference>
<dbReference type="EMBL" id="CAJVPQ010000345">
    <property type="protein sequence ID" value="CAG8473222.1"/>
    <property type="molecule type" value="Genomic_DNA"/>
</dbReference>
<evidence type="ECO:0000313" key="2">
    <source>
        <dbReference type="Proteomes" id="UP000789570"/>
    </source>
</evidence>
<gene>
    <name evidence="1" type="ORF">FCALED_LOCUS2330</name>
</gene>
<comment type="caution">
    <text evidence="1">The sequence shown here is derived from an EMBL/GenBank/DDBJ whole genome shotgun (WGS) entry which is preliminary data.</text>
</comment>
<name>A0A9N8Z520_9GLOM</name>
<proteinExistence type="predicted"/>
<evidence type="ECO:0000313" key="1">
    <source>
        <dbReference type="EMBL" id="CAG8473222.1"/>
    </source>
</evidence>